<dbReference type="PANTHER" id="PTHR34222">
    <property type="entry name" value="GAG_PRE-INTEGRS DOMAIN-CONTAINING PROTEIN"/>
    <property type="match status" value="1"/>
</dbReference>
<dbReference type="AlphaFoldDB" id="A0A8S0TI16"/>
<protein>
    <submittedName>
        <fullName evidence="1">Uncharacterized protein</fullName>
    </submittedName>
</protein>
<dbReference type="Gramene" id="OE9A066389T1">
    <property type="protein sequence ID" value="OE9A066389C1"/>
    <property type="gene ID" value="OE9A066389"/>
</dbReference>
<keyword evidence="2" id="KW-1185">Reference proteome</keyword>
<accession>A0A8S0TI16</accession>
<proteinExistence type="predicted"/>
<sequence>MISNYTCDILCSIFDTQQSDAAMKFLIGLNESYLALRSQLLLTSLLPSSAQVYALLLQEVSQRELHTYSFTEAVAMAAKQPIRAFNRPSSWKDKKKPKCTHCGYLNYTADKCFQLIGYPLAGKDLEDQEC</sequence>
<name>A0A8S0TI16_OLEEU</name>
<evidence type="ECO:0000313" key="2">
    <source>
        <dbReference type="Proteomes" id="UP000594638"/>
    </source>
</evidence>
<reference evidence="1 2" key="1">
    <citation type="submission" date="2019-12" db="EMBL/GenBank/DDBJ databases">
        <authorList>
            <person name="Alioto T."/>
            <person name="Alioto T."/>
            <person name="Gomez Garrido J."/>
        </authorList>
    </citation>
    <scope>NUCLEOTIDE SEQUENCE [LARGE SCALE GENOMIC DNA]</scope>
</reference>
<evidence type="ECO:0000313" key="1">
    <source>
        <dbReference type="EMBL" id="CAA3005210.1"/>
    </source>
</evidence>
<dbReference type="Proteomes" id="UP000594638">
    <property type="component" value="Unassembled WGS sequence"/>
</dbReference>
<comment type="caution">
    <text evidence="1">The sequence shown here is derived from an EMBL/GenBank/DDBJ whole genome shotgun (WGS) entry which is preliminary data.</text>
</comment>
<dbReference type="PANTHER" id="PTHR34222:SF99">
    <property type="entry name" value="PROTEIN, PUTATIVE-RELATED"/>
    <property type="match status" value="1"/>
</dbReference>
<organism evidence="1 2">
    <name type="scientific">Olea europaea subsp. europaea</name>
    <dbReference type="NCBI Taxonomy" id="158383"/>
    <lineage>
        <taxon>Eukaryota</taxon>
        <taxon>Viridiplantae</taxon>
        <taxon>Streptophyta</taxon>
        <taxon>Embryophyta</taxon>
        <taxon>Tracheophyta</taxon>
        <taxon>Spermatophyta</taxon>
        <taxon>Magnoliopsida</taxon>
        <taxon>eudicotyledons</taxon>
        <taxon>Gunneridae</taxon>
        <taxon>Pentapetalae</taxon>
        <taxon>asterids</taxon>
        <taxon>lamiids</taxon>
        <taxon>Lamiales</taxon>
        <taxon>Oleaceae</taxon>
        <taxon>Oleeae</taxon>
        <taxon>Olea</taxon>
    </lineage>
</organism>
<gene>
    <name evidence="1" type="ORF">OLEA9_A066389</name>
</gene>
<dbReference type="EMBL" id="CACTIH010007243">
    <property type="protein sequence ID" value="CAA3005210.1"/>
    <property type="molecule type" value="Genomic_DNA"/>
</dbReference>